<evidence type="ECO:0000313" key="9">
    <source>
        <dbReference type="EnsemblPlants" id="QL10p002321:mrna"/>
    </source>
</evidence>
<dbReference type="Proteomes" id="UP000594261">
    <property type="component" value="Chromosome 10"/>
</dbReference>
<dbReference type="SUPFAM" id="SSF51735">
    <property type="entry name" value="NAD(P)-binding Rossmann-fold domains"/>
    <property type="match status" value="1"/>
</dbReference>
<reference evidence="9" key="2">
    <citation type="submission" date="2021-01" db="UniProtKB">
        <authorList>
            <consortium name="EnsemblPlants"/>
        </authorList>
    </citation>
    <scope>IDENTIFICATION</scope>
</reference>
<dbReference type="RefSeq" id="XP_030940992.1">
    <property type="nucleotide sequence ID" value="XM_031085132.1"/>
</dbReference>
<dbReference type="Gramene" id="QL10p002321:mrna">
    <property type="protein sequence ID" value="QL10p002321:mrna"/>
    <property type="gene ID" value="QL10p002321"/>
</dbReference>
<keyword evidence="7" id="KW-0472">Membrane</keyword>
<dbReference type="InterPro" id="IPR036291">
    <property type="entry name" value="NAD(P)-bd_dom_sf"/>
</dbReference>
<dbReference type="Gene3D" id="3.40.50.720">
    <property type="entry name" value="NAD(P)-binding Rossmann-like Domain"/>
    <property type="match status" value="1"/>
</dbReference>
<protein>
    <recommendedName>
        <fullName evidence="8">Ketoreductase domain-containing protein</fullName>
    </recommendedName>
</protein>
<keyword evidence="7" id="KW-1133">Transmembrane helix</keyword>
<dbReference type="OMA" id="VWKLTTY"/>
<dbReference type="InterPro" id="IPR057326">
    <property type="entry name" value="KR_dom"/>
</dbReference>
<dbReference type="KEGG" id="qlo:115965838"/>
<gene>
    <name evidence="9" type="primary">LOC115965838</name>
</gene>
<feature type="transmembrane region" description="Helical" evidence="7">
    <location>
        <begin position="12"/>
        <end position="34"/>
    </location>
</feature>
<organism evidence="9 10">
    <name type="scientific">Quercus lobata</name>
    <name type="common">Valley oak</name>
    <dbReference type="NCBI Taxonomy" id="97700"/>
    <lineage>
        <taxon>Eukaryota</taxon>
        <taxon>Viridiplantae</taxon>
        <taxon>Streptophyta</taxon>
        <taxon>Embryophyta</taxon>
        <taxon>Tracheophyta</taxon>
        <taxon>Spermatophyta</taxon>
        <taxon>Magnoliopsida</taxon>
        <taxon>eudicotyledons</taxon>
        <taxon>Gunneridae</taxon>
        <taxon>Pentapetalae</taxon>
        <taxon>rosids</taxon>
        <taxon>fabids</taxon>
        <taxon>Fagales</taxon>
        <taxon>Fagaceae</taxon>
        <taxon>Quercus</taxon>
    </lineage>
</organism>
<evidence type="ECO:0000256" key="3">
    <source>
        <dbReference type="ARBA" id="ARBA00022857"/>
    </source>
</evidence>
<evidence type="ECO:0000256" key="6">
    <source>
        <dbReference type="RuleBase" id="RU000363"/>
    </source>
</evidence>
<evidence type="ECO:0000259" key="8">
    <source>
        <dbReference type="SMART" id="SM00822"/>
    </source>
</evidence>
<reference evidence="9 10" key="1">
    <citation type="journal article" date="2016" name="G3 (Bethesda)">
        <title>First Draft Assembly and Annotation of the Genome of a California Endemic Oak Quercus lobata Nee (Fagaceae).</title>
        <authorList>
            <person name="Sork V.L."/>
            <person name="Fitz-Gibbon S.T."/>
            <person name="Puiu D."/>
            <person name="Crepeau M."/>
            <person name="Gugger P.F."/>
            <person name="Sherman R."/>
            <person name="Stevens K."/>
            <person name="Langley C.H."/>
            <person name="Pellegrini M."/>
            <person name="Salzberg S.L."/>
        </authorList>
    </citation>
    <scope>NUCLEOTIDE SEQUENCE [LARGE SCALE GENOMIC DNA]</scope>
    <source>
        <strain evidence="9 10">cv. SW786</strain>
    </source>
</reference>
<dbReference type="AlphaFoldDB" id="A0A7N2MNE2"/>
<accession>A0A7N2MNE2</accession>
<dbReference type="SMART" id="SM00822">
    <property type="entry name" value="PKS_KR"/>
    <property type="match status" value="1"/>
</dbReference>
<evidence type="ECO:0000256" key="4">
    <source>
        <dbReference type="ARBA" id="ARBA00022968"/>
    </source>
</evidence>
<sequence>MDLLQKLLNIVLLPLTLTAILFLLPPFLFLKYLFSLKRNIFSENVANKVVLITGASAGIGEHIAYEYARRGAILALVARREDRLRIVANKAQELGSPEAIVIRADVSKDEECKQFVDETVNHFGRLDHLVNNAGVIRVDLFEDSTDIASIMEINFWGSVYSTQYAVPHLRKSKGKIVVISSSAAWLSTPRLSFYSASKAAQICFFESLRAEFGPDIGITIVTPGVIESEMTQGQFLPKIEMPWMPVESTERCAKAIVDSTCKGDMYLTKPSWMRVGFWLRVLCPEVFEWCMHSMLVNRPCTHQNKDR</sequence>
<evidence type="ECO:0000256" key="7">
    <source>
        <dbReference type="SAM" id="Phobius"/>
    </source>
</evidence>
<dbReference type="InParanoid" id="A0A7N2MNE2"/>
<proteinExistence type="inferred from homology"/>
<dbReference type="Pfam" id="PF00106">
    <property type="entry name" value="adh_short"/>
    <property type="match status" value="1"/>
</dbReference>
<dbReference type="GO" id="GO:0005829">
    <property type="term" value="C:cytosol"/>
    <property type="evidence" value="ECO:0007669"/>
    <property type="project" value="TreeGrafter"/>
</dbReference>
<dbReference type="GeneID" id="115965838"/>
<evidence type="ECO:0000256" key="5">
    <source>
        <dbReference type="ARBA" id="ARBA00023002"/>
    </source>
</evidence>
<dbReference type="EMBL" id="LRBV02000010">
    <property type="status" value="NOT_ANNOTATED_CDS"/>
    <property type="molecule type" value="Genomic_DNA"/>
</dbReference>
<keyword evidence="3" id="KW-0521">NADP</keyword>
<name>A0A7N2MNE2_QUELO</name>
<dbReference type="PRINTS" id="PR00081">
    <property type="entry name" value="GDHRDH"/>
</dbReference>
<evidence type="ECO:0000256" key="1">
    <source>
        <dbReference type="ARBA" id="ARBA00004606"/>
    </source>
</evidence>
<keyword evidence="7" id="KW-0812">Transmembrane</keyword>
<dbReference type="PANTHER" id="PTHR43391">
    <property type="entry name" value="RETINOL DEHYDROGENASE-RELATED"/>
    <property type="match status" value="1"/>
</dbReference>
<keyword evidence="5" id="KW-0560">Oxidoreductase</keyword>
<evidence type="ECO:0000256" key="2">
    <source>
        <dbReference type="ARBA" id="ARBA00006484"/>
    </source>
</evidence>
<dbReference type="GO" id="GO:0016491">
    <property type="term" value="F:oxidoreductase activity"/>
    <property type="evidence" value="ECO:0007669"/>
    <property type="project" value="UniProtKB-KW"/>
</dbReference>
<comment type="similarity">
    <text evidence="2 6">Belongs to the short-chain dehydrogenases/reductases (SDR) family.</text>
</comment>
<comment type="subcellular location">
    <subcellularLocation>
        <location evidence="1">Membrane</location>
        <topology evidence="1">Single-pass type II membrane protein</topology>
    </subcellularLocation>
</comment>
<dbReference type="PRINTS" id="PR00080">
    <property type="entry name" value="SDRFAMILY"/>
</dbReference>
<evidence type="ECO:0000313" key="10">
    <source>
        <dbReference type="Proteomes" id="UP000594261"/>
    </source>
</evidence>
<dbReference type="PANTHER" id="PTHR43391:SF90">
    <property type="entry name" value="11-BETA-HYDROXYSTEROID DEHYDROGENASE-LIKE 4A-RELATED"/>
    <property type="match status" value="1"/>
</dbReference>
<dbReference type="InterPro" id="IPR002347">
    <property type="entry name" value="SDR_fam"/>
</dbReference>
<dbReference type="FunCoup" id="A0A7N2MNE2">
    <property type="interactions" value="173"/>
</dbReference>
<dbReference type="OrthoDB" id="47007at2759"/>
<feature type="domain" description="Ketoreductase" evidence="8">
    <location>
        <begin position="48"/>
        <end position="229"/>
    </location>
</feature>
<keyword evidence="4" id="KW-0735">Signal-anchor</keyword>
<dbReference type="EnsemblPlants" id="QL10p002321:mrna">
    <property type="protein sequence ID" value="QL10p002321:mrna"/>
    <property type="gene ID" value="QL10p002321"/>
</dbReference>
<dbReference type="GO" id="GO:0016020">
    <property type="term" value="C:membrane"/>
    <property type="evidence" value="ECO:0007669"/>
    <property type="project" value="UniProtKB-SubCell"/>
</dbReference>
<keyword evidence="10" id="KW-1185">Reference proteome</keyword>